<evidence type="ECO:0000313" key="2">
    <source>
        <dbReference type="EMBL" id="MDM7885580.1"/>
    </source>
</evidence>
<proteinExistence type="predicted"/>
<organism evidence="2 3">
    <name type="scientific">Curtobacterium citri</name>
    <dbReference type="NCBI Taxonomy" id="3055139"/>
    <lineage>
        <taxon>Bacteria</taxon>
        <taxon>Bacillati</taxon>
        <taxon>Actinomycetota</taxon>
        <taxon>Actinomycetes</taxon>
        <taxon>Micrococcales</taxon>
        <taxon>Microbacteriaceae</taxon>
        <taxon>Curtobacterium</taxon>
    </lineage>
</organism>
<sequence>MTKLSQDAWPELSGLIAAAPAAQVLEGGSAADRAHLGLTERSYLGALIAHTGGITVDHGWLRLLGGAGGRLPSVLDAHTDSSGRCVVGFDVLGGVFALDGGSLGVGDGRVYYFAPDSLRWEGLDLTHSEFLTAMLTDAIGHFYGSLRWDGWAADVAALALDRGFSMYPPLWSAEGKDPNASDRRDVPMTEVARDHWPAATSERSDGRG</sequence>
<feature type="region of interest" description="Disordered" evidence="1">
    <location>
        <begin position="173"/>
        <end position="208"/>
    </location>
</feature>
<accession>A0ABT7T7M2</accession>
<dbReference type="Pfam" id="PF10946">
    <property type="entry name" value="DUF2625"/>
    <property type="match status" value="1"/>
</dbReference>
<evidence type="ECO:0000256" key="1">
    <source>
        <dbReference type="SAM" id="MobiDB-lite"/>
    </source>
</evidence>
<protein>
    <submittedName>
        <fullName evidence="2">DUF2625 family protein</fullName>
    </submittedName>
</protein>
<reference evidence="2 3" key="1">
    <citation type="submission" date="2023-06" db="EMBL/GenBank/DDBJ databases">
        <authorList>
            <person name="Feng G."/>
            <person name="Li J."/>
            <person name="Zhu H."/>
        </authorList>
    </citation>
    <scope>NUCLEOTIDE SEQUENCE [LARGE SCALE GENOMIC DNA]</scope>
    <source>
        <strain evidence="2 3">RHCKG23</strain>
    </source>
</reference>
<feature type="compositionally biased region" description="Basic and acidic residues" evidence="1">
    <location>
        <begin position="174"/>
        <end position="208"/>
    </location>
</feature>
<keyword evidence="3" id="KW-1185">Reference proteome</keyword>
<dbReference type="RefSeq" id="WP_289459017.1">
    <property type="nucleotide sequence ID" value="NZ_JAUCML010000006.1"/>
</dbReference>
<dbReference type="EMBL" id="JAUCML010000006">
    <property type="protein sequence ID" value="MDM7885580.1"/>
    <property type="molecule type" value="Genomic_DNA"/>
</dbReference>
<dbReference type="InterPro" id="IPR021239">
    <property type="entry name" value="DUF2625"/>
</dbReference>
<evidence type="ECO:0000313" key="3">
    <source>
        <dbReference type="Proteomes" id="UP001237823"/>
    </source>
</evidence>
<comment type="caution">
    <text evidence="2">The sequence shown here is derived from an EMBL/GenBank/DDBJ whole genome shotgun (WGS) entry which is preliminary data.</text>
</comment>
<gene>
    <name evidence="2" type="ORF">QUG92_10740</name>
</gene>
<dbReference type="Proteomes" id="UP001237823">
    <property type="component" value="Unassembled WGS sequence"/>
</dbReference>
<name>A0ABT7T7M2_9MICO</name>